<dbReference type="EMBL" id="LBTJ01000021">
    <property type="protein sequence ID" value="KKQ37979.1"/>
    <property type="molecule type" value="Genomic_DNA"/>
</dbReference>
<organism evidence="2 3">
    <name type="scientific">Candidatus Roizmanbacteria bacterium GW2011_GWA2_37_7</name>
    <dbReference type="NCBI Taxonomy" id="1618481"/>
    <lineage>
        <taxon>Bacteria</taxon>
        <taxon>Candidatus Roizmaniibacteriota</taxon>
    </lineage>
</organism>
<feature type="transmembrane region" description="Helical" evidence="1">
    <location>
        <begin position="7"/>
        <end position="29"/>
    </location>
</feature>
<dbReference type="Proteomes" id="UP000034471">
    <property type="component" value="Unassembled WGS sequence"/>
</dbReference>
<evidence type="ECO:0000313" key="2">
    <source>
        <dbReference type="EMBL" id="KKQ37979.1"/>
    </source>
</evidence>
<dbReference type="AlphaFoldDB" id="A0A0G0JME2"/>
<feature type="transmembrane region" description="Helical" evidence="1">
    <location>
        <begin position="41"/>
        <end position="68"/>
    </location>
</feature>
<accession>A0A0G0JME2</accession>
<reference evidence="2 3" key="1">
    <citation type="journal article" date="2015" name="Nature">
        <title>rRNA introns, odd ribosomes, and small enigmatic genomes across a large radiation of phyla.</title>
        <authorList>
            <person name="Brown C.T."/>
            <person name="Hug L.A."/>
            <person name="Thomas B.C."/>
            <person name="Sharon I."/>
            <person name="Castelle C.J."/>
            <person name="Singh A."/>
            <person name="Wilkins M.J."/>
            <person name="Williams K.H."/>
            <person name="Banfield J.F."/>
        </authorList>
    </citation>
    <scope>NUCLEOTIDE SEQUENCE [LARGE SCALE GENOMIC DNA]</scope>
</reference>
<gene>
    <name evidence="2" type="ORF">US54_C0021G0006</name>
</gene>
<keyword evidence="1" id="KW-1133">Transmembrane helix</keyword>
<evidence type="ECO:0000313" key="3">
    <source>
        <dbReference type="Proteomes" id="UP000034471"/>
    </source>
</evidence>
<sequence>MNTISQTVFSGVLTIILFIVSRISINSLFQLCYRFTSNNSFVYVLIALVLLPGTILHELSHAFMAMILHLKIRDIQMFPQWKHSEIKLGSVIYEKKDVFRSILVGVSPLFVGLGVLWWLYTLGLYQTSSILQIMGVSYLVFVISTTMFSSKQDLIDILYLIPILVLIFAVIYVFQGEFRSLFRLIEVEGVARFMYAIRTYLIVAIGIHIGIIVISKCMRVFLNKL</sequence>
<feature type="transmembrane region" description="Helical" evidence="1">
    <location>
        <begin position="157"/>
        <end position="175"/>
    </location>
</feature>
<proteinExistence type="predicted"/>
<evidence type="ECO:0000256" key="1">
    <source>
        <dbReference type="SAM" id="Phobius"/>
    </source>
</evidence>
<feature type="transmembrane region" description="Helical" evidence="1">
    <location>
        <begin position="195"/>
        <end position="214"/>
    </location>
</feature>
<feature type="transmembrane region" description="Helical" evidence="1">
    <location>
        <begin position="98"/>
        <end position="118"/>
    </location>
</feature>
<feature type="transmembrane region" description="Helical" evidence="1">
    <location>
        <begin position="130"/>
        <end position="150"/>
    </location>
</feature>
<name>A0A0G0JME2_9BACT</name>
<keyword evidence="1" id="KW-0812">Transmembrane</keyword>
<protein>
    <submittedName>
        <fullName evidence="2">Uncharacterized protein</fullName>
    </submittedName>
</protein>
<dbReference type="STRING" id="1618481.US54_C0021G0006"/>
<keyword evidence="1" id="KW-0472">Membrane</keyword>
<comment type="caution">
    <text evidence="2">The sequence shown here is derived from an EMBL/GenBank/DDBJ whole genome shotgun (WGS) entry which is preliminary data.</text>
</comment>